<reference evidence="1 2" key="1">
    <citation type="submission" date="2015-11" db="EMBL/GenBank/DDBJ databases">
        <title>Draft genome sequences of new species of the genus Lactobacillus isolated from orchardgrass silage.</title>
        <authorList>
            <person name="Tohno M."/>
            <person name="Tanizawa Y."/>
            <person name="Arita M."/>
        </authorList>
    </citation>
    <scope>NUCLEOTIDE SEQUENCE [LARGE SCALE GENOMIC DNA]</scope>
    <source>
        <strain evidence="1 2">IWT30</strain>
    </source>
</reference>
<gene>
    <name evidence="1" type="ORF">IWT30_02118</name>
</gene>
<accession>A0A1Z5IER9</accession>
<dbReference type="EMBL" id="BCMF01000011">
    <property type="protein sequence ID" value="GAX00138.1"/>
    <property type="molecule type" value="Genomic_DNA"/>
</dbReference>
<proteinExistence type="predicted"/>
<comment type="caution">
    <text evidence="1">The sequence shown here is derived from an EMBL/GenBank/DDBJ whole genome shotgun (WGS) entry which is preliminary data.</text>
</comment>
<dbReference type="OrthoDB" id="2314989at2"/>
<evidence type="ECO:0000313" key="1">
    <source>
        <dbReference type="EMBL" id="GAX00138.1"/>
    </source>
</evidence>
<evidence type="ECO:0000313" key="2">
    <source>
        <dbReference type="Proteomes" id="UP000198374"/>
    </source>
</evidence>
<sequence>MQLGNENNKALYSHLFGRGWAQAMVRKGAIDELVSRANGGDHEAADYLRQYENKLDQAKRPLLFIKYKFNR</sequence>
<dbReference type="AlphaFoldDB" id="A0A1Z5IER9"/>
<keyword evidence="2" id="KW-1185">Reference proteome</keyword>
<dbReference type="RefSeq" id="WP_089109915.1">
    <property type="nucleotide sequence ID" value="NZ_BCMF01000011.1"/>
</dbReference>
<protein>
    <submittedName>
        <fullName evidence="1">Uncharacterized protein</fullName>
    </submittedName>
</protein>
<organism evidence="1 2">
    <name type="scientific">Secundilactobacillus mixtipabuli</name>
    <dbReference type="NCBI Taxonomy" id="1435342"/>
    <lineage>
        <taxon>Bacteria</taxon>
        <taxon>Bacillati</taxon>
        <taxon>Bacillota</taxon>
        <taxon>Bacilli</taxon>
        <taxon>Lactobacillales</taxon>
        <taxon>Lactobacillaceae</taxon>
        <taxon>Secundilactobacillus</taxon>
    </lineage>
</organism>
<dbReference type="Proteomes" id="UP000198374">
    <property type="component" value="Unassembled WGS sequence"/>
</dbReference>
<name>A0A1Z5IER9_9LACO</name>